<dbReference type="CDD" id="cd00842">
    <property type="entry name" value="MPP_ASMase"/>
    <property type="match status" value="1"/>
</dbReference>
<feature type="disulfide bond" evidence="13">
    <location>
        <begin position="106"/>
        <end position="117"/>
    </location>
</feature>
<evidence type="ECO:0000256" key="5">
    <source>
        <dbReference type="ARBA" id="ARBA00022729"/>
    </source>
</evidence>
<evidence type="ECO:0000313" key="16">
    <source>
        <dbReference type="EMBL" id="KYB28198.1"/>
    </source>
</evidence>
<feature type="disulfide bond" evidence="13">
    <location>
        <begin position="568"/>
        <end position="572"/>
    </location>
</feature>
<name>A0A139WJI0_TRICA</name>
<keyword evidence="9" id="KW-0325">Glycoprotein</keyword>
<dbReference type="Pfam" id="PF00149">
    <property type="entry name" value="Metallophos"/>
    <property type="match status" value="1"/>
</dbReference>
<dbReference type="PROSITE" id="PS50015">
    <property type="entry name" value="SAP_B"/>
    <property type="match status" value="1"/>
</dbReference>
<dbReference type="InterPro" id="IPR011160">
    <property type="entry name" value="Sphingomy_PDE"/>
</dbReference>
<dbReference type="FunFam" id="3.60.21.10:FF:000211">
    <property type="entry name" value="Sphingomyelin phosphodiesterase"/>
    <property type="match status" value="1"/>
</dbReference>
<reference evidence="16 17" key="2">
    <citation type="journal article" date="2010" name="Nucleic Acids Res.">
        <title>BeetleBase in 2010: revisions to provide comprehensive genomic information for Tribolium castaneum.</title>
        <authorList>
            <person name="Kim H.S."/>
            <person name="Murphy T."/>
            <person name="Xia J."/>
            <person name="Caragea D."/>
            <person name="Park Y."/>
            <person name="Beeman R.W."/>
            <person name="Lorenzen M.D."/>
            <person name="Butcher S."/>
            <person name="Manak J.R."/>
            <person name="Brown S.J."/>
        </authorList>
    </citation>
    <scope>GENOME REANNOTATION</scope>
    <source>
        <strain evidence="16 17">Georgia GA2</strain>
    </source>
</reference>
<feature type="binding site" evidence="12">
    <location>
        <position position="261"/>
    </location>
    <ligand>
        <name>Zn(2+)</name>
        <dbReference type="ChEBI" id="CHEBI:29105"/>
        <label>2</label>
    </ligand>
</feature>
<comment type="similarity">
    <text evidence="2 11">Belongs to the acid sphingomyelinase family.</text>
</comment>
<dbReference type="Proteomes" id="UP000007266">
    <property type="component" value="Linkage group 4"/>
</dbReference>
<evidence type="ECO:0000256" key="13">
    <source>
        <dbReference type="PIRSR" id="PIRSR000948-2"/>
    </source>
</evidence>
<dbReference type="STRING" id="7070.A0A139WJI0"/>
<keyword evidence="17" id="KW-1185">Reference proteome</keyword>
<feature type="disulfide bond" evidence="13">
    <location>
        <begin position="368"/>
        <end position="416"/>
    </location>
</feature>
<dbReference type="AlphaFoldDB" id="A0A139WJI0"/>
<dbReference type="GO" id="GO:0046513">
    <property type="term" value="P:ceramide biosynthetic process"/>
    <property type="evidence" value="ECO:0000318"/>
    <property type="project" value="GO_Central"/>
</dbReference>
<evidence type="ECO:0000256" key="11">
    <source>
        <dbReference type="PIRNR" id="PIRNR000948"/>
    </source>
</evidence>
<dbReference type="InParanoid" id="A0A139WJI0"/>
<dbReference type="PIRSF" id="PIRSF000948">
    <property type="entry name" value="Sphingomy_PDE"/>
    <property type="match status" value="1"/>
</dbReference>
<feature type="binding site" evidence="12">
    <location>
        <position position="442"/>
    </location>
    <ligand>
        <name>Zn(2+)</name>
        <dbReference type="ChEBI" id="CHEBI:29105"/>
        <label>2</label>
    </ligand>
</feature>
<feature type="binding site" evidence="12">
    <location>
        <position position="190"/>
    </location>
    <ligand>
        <name>Zn(2+)</name>
        <dbReference type="ChEBI" id="CHEBI:29105"/>
        <label>1</label>
    </ligand>
</feature>
<dbReference type="InterPro" id="IPR008139">
    <property type="entry name" value="SaposinB_dom"/>
</dbReference>
<comment type="cofactor">
    <cofactor evidence="12">
        <name>Zn(2+)</name>
        <dbReference type="ChEBI" id="CHEBI:29105"/>
    </cofactor>
    <text evidence="12">Binds 2 Zn(2+) ions per subunit.</text>
</comment>
<feature type="chain" id="PRO_5007300035" description="Sphingomyelin phosphodiesterase" evidence="14">
    <location>
        <begin position="19"/>
        <end position="602"/>
    </location>
</feature>
<feature type="binding site" evidence="12">
    <location>
        <position position="300"/>
    </location>
    <ligand>
        <name>Zn(2+)</name>
        <dbReference type="ChEBI" id="CHEBI:29105"/>
        <label>2</label>
    </ligand>
</feature>
<keyword evidence="6 11" id="KW-0378">Hydrolase</keyword>
<keyword evidence="8 13" id="KW-1015">Disulfide bond</keyword>
<evidence type="ECO:0000256" key="8">
    <source>
        <dbReference type="ARBA" id="ARBA00023157"/>
    </source>
</evidence>
<dbReference type="KEGG" id="tca:103312871"/>
<evidence type="ECO:0000313" key="17">
    <source>
        <dbReference type="Proteomes" id="UP000007266"/>
    </source>
</evidence>
<dbReference type="InterPro" id="IPR045473">
    <property type="entry name" value="ASM_C"/>
</dbReference>
<dbReference type="OMA" id="WAREYSK"/>
<evidence type="ECO:0000256" key="4">
    <source>
        <dbReference type="ARBA" id="ARBA00022723"/>
    </source>
</evidence>
<feature type="disulfide bond" evidence="13">
    <location>
        <begin position="205"/>
        <end position="210"/>
    </location>
</feature>
<feature type="binding site" evidence="12">
    <location>
        <position position="408"/>
    </location>
    <ligand>
        <name>Zn(2+)</name>
        <dbReference type="ChEBI" id="CHEBI:29105"/>
        <label>2</label>
    </ligand>
</feature>
<reference evidence="16 17" key="1">
    <citation type="journal article" date="2008" name="Nature">
        <title>The genome of the model beetle and pest Tribolium castaneum.</title>
        <authorList>
            <consortium name="Tribolium Genome Sequencing Consortium"/>
            <person name="Richards S."/>
            <person name="Gibbs R.A."/>
            <person name="Weinstock G.M."/>
            <person name="Brown S.J."/>
            <person name="Denell R."/>
            <person name="Beeman R.W."/>
            <person name="Gibbs R."/>
            <person name="Beeman R.W."/>
            <person name="Brown S.J."/>
            <person name="Bucher G."/>
            <person name="Friedrich M."/>
            <person name="Grimmelikhuijzen C.J."/>
            <person name="Klingler M."/>
            <person name="Lorenzen M."/>
            <person name="Richards S."/>
            <person name="Roth S."/>
            <person name="Schroder R."/>
            <person name="Tautz D."/>
            <person name="Zdobnov E.M."/>
            <person name="Muzny D."/>
            <person name="Gibbs R.A."/>
            <person name="Weinstock G.M."/>
            <person name="Attaway T."/>
            <person name="Bell S."/>
            <person name="Buhay C.J."/>
            <person name="Chandrabose M.N."/>
            <person name="Chavez D."/>
            <person name="Clerk-Blankenburg K.P."/>
            <person name="Cree A."/>
            <person name="Dao M."/>
            <person name="Davis C."/>
            <person name="Chacko J."/>
            <person name="Dinh H."/>
            <person name="Dugan-Rocha S."/>
            <person name="Fowler G."/>
            <person name="Garner T.T."/>
            <person name="Garnes J."/>
            <person name="Gnirke A."/>
            <person name="Hawes A."/>
            <person name="Hernandez J."/>
            <person name="Hines S."/>
            <person name="Holder M."/>
            <person name="Hume J."/>
            <person name="Jhangiani S.N."/>
            <person name="Joshi V."/>
            <person name="Khan Z.M."/>
            <person name="Jackson L."/>
            <person name="Kovar C."/>
            <person name="Kowis A."/>
            <person name="Lee S."/>
            <person name="Lewis L.R."/>
            <person name="Margolis J."/>
            <person name="Morgan M."/>
            <person name="Nazareth L.V."/>
            <person name="Nguyen N."/>
            <person name="Okwuonu G."/>
            <person name="Parker D."/>
            <person name="Richards S."/>
            <person name="Ruiz S.J."/>
            <person name="Santibanez J."/>
            <person name="Savard J."/>
            <person name="Scherer S.E."/>
            <person name="Schneider B."/>
            <person name="Sodergren E."/>
            <person name="Tautz D."/>
            <person name="Vattahil S."/>
            <person name="Villasana D."/>
            <person name="White C.S."/>
            <person name="Wright R."/>
            <person name="Park Y."/>
            <person name="Beeman R.W."/>
            <person name="Lord J."/>
            <person name="Oppert B."/>
            <person name="Lorenzen M."/>
            <person name="Brown S."/>
            <person name="Wang L."/>
            <person name="Savard J."/>
            <person name="Tautz D."/>
            <person name="Richards S."/>
            <person name="Weinstock G."/>
            <person name="Gibbs R.A."/>
            <person name="Liu Y."/>
            <person name="Worley K."/>
            <person name="Weinstock G."/>
            <person name="Elsik C.G."/>
            <person name="Reese J.T."/>
            <person name="Elhaik E."/>
            <person name="Landan G."/>
            <person name="Graur D."/>
            <person name="Arensburger P."/>
            <person name="Atkinson P."/>
            <person name="Beeman R.W."/>
            <person name="Beidler J."/>
            <person name="Brown S.J."/>
            <person name="Demuth J.P."/>
            <person name="Drury D.W."/>
            <person name="Du Y.Z."/>
            <person name="Fujiwara H."/>
            <person name="Lorenzen M."/>
            <person name="Maselli V."/>
            <person name="Osanai M."/>
            <person name="Park Y."/>
            <person name="Robertson H.M."/>
            <person name="Tu Z."/>
            <person name="Wang J.J."/>
            <person name="Wang S."/>
            <person name="Richards S."/>
            <person name="Song H."/>
            <person name="Zhang L."/>
            <person name="Sodergren E."/>
            <person name="Werner D."/>
            <person name="Stanke M."/>
            <person name="Morgenstern B."/>
            <person name="Solovyev V."/>
            <person name="Kosarev P."/>
            <person name="Brown G."/>
            <person name="Chen H.C."/>
            <person name="Ermolaeva O."/>
            <person name="Hlavina W."/>
            <person name="Kapustin Y."/>
            <person name="Kiryutin B."/>
            <person name="Kitts P."/>
            <person name="Maglott D."/>
            <person name="Pruitt K."/>
            <person name="Sapojnikov V."/>
            <person name="Souvorov A."/>
            <person name="Mackey A.J."/>
            <person name="Waterhouse R.M."/>
            <person name="Wyder S."/>
            <person name="Zdobnov E.M."/>
            <person name="Zdobnov E.M."/>
            <person name="Wyder S."/>
            <person name="Kriventseva E.V."/>
            <person name="Kadowaki T."/>
            <person name="Bork P."/>
            <person name="Aranda M."/>
            <person name="Bao R."/>
            <person name="Beermann A."/>
            <person name="Berns N."/>
            <person name="Bolognesi R."/>
            <person name="Bonneton F."/>
            <person name="Bopp D."/>
            <person name="Brown S.J."/>
            <person name="Bucher G."/>
            <person name="Butts T."/>
            <person name="Chaumot A."/>
            <person name="Denell R.E."/>
            <person name="Ferrier D.E."/>
            <person name="Friedrich M."/>
            <person name="Gordon C.M."/>
            <person name="Jindra M."/>
            <person name="Klingler M."/>
            <person name="Lan Q."/>
            <person name="Lattorff H.M."/>
            <person name="Laudet V."/>
            <person name="von Levetsow C."/>
            <person name="Liu Z."/>
            <person name="Lutz R."/>
            <person name="Lynch J.A."/>
            <person name="da Fonseca R.N."/>
            <person name="Posnien N."/>
            <person name="Reuter R."/>
            <person name="Roth S."/>
            <person name="Savard J."/>
            <person name="Schinko J.B."/>
            <person name="Schmitt C."/>
            <person name="Schoppmeier M."/>
            <person name="Schroder R."/>
            <person name="Shippy T.D."/>
            <person name="Simonnet F."/>
            <person name="Marques-Souza H."/>
            <person name="Tautz D."/>
            <person name="Tomoyasu Y."/>
            <person name="Trauner J."/>
            <person name="Van der Zee M."/>
            <person name="Vervoort M."/>
            <person name="Wittkopp N."/>
            <person name="Wimmer E.A."/>
            <person name="Yang X."/>
            <person name="Jones A.K."/>
            <person name="Sattelle D.B."/>
            <person name="Ebert P.R."/>
            <person name="Nelson D."/>
            <person name="Scott J.G."/>
            <person name="Beeman R.W."/>
            <person name="Muthukrishnan S."/>
            <person name="Kramer K.J."/>
            <person name="Arakane Y."/>
            <person name="Beeman R.W."/>
            <person name="Zhu Q."/>
            <person name="Hogenkamp D."/>
            <person name="Dixit R."/>
            <person name="Oppert B."/>
            <person name="Jiang H."/>
            <person name="Zou Z."/>
            <person name="Marshall J."/>
            <person name="Elpidina E."/>
            <person name="Vinokurov K."/>
            <person name="Oppert C."/>
            <person name="Zou Z."/>
            <person name="Evans J."/>
            <person name="Lu Z."/>
            <person name="Zhao P."/>
            <person name="Sumathipala N."/>
            <person name="Altincicek B."/>
            <person name="Vilcinskas A."/>
            <person name="Williams M."/>
            <person name="Hultmark D."/>
            <person name="Hetru C."/>
            <person name="Jiang H."/>
            <person name="Grimmelikhuijzen C.J."/>
            <person name="Hauser F."/>
            <person name="Cazzamali G."/>
            <person name="Williamson M."/>
            <person name="Park Y."/>
            <person name="Li B."/>
            <person name="Tanaka Y."/>
            <person name="Predel R."/>
            <person name="Neupert S."/>
            <person name="Schachtner J."/>
            <person name="Verleyen P."/>
            <person name="Raible F."/>
            <person name="Bork P."/>
            <person name="Friedrich M."/>
            <person name="Walden K.K."/>
            <person name="Robertson H.M."/>
            <person name="Angeli S."/>
            <person name="Foret S."/>
            <person name="Bucher G."/>
            <person name="Schuetz S."/>
            <person name="Maleszka R."/>
            <person name="Wimmer E.A."/>
            <person name="Beeman R.W."/>
            <person name="Lorenzen M."/>
            <person name="Tomoyasu Y."/>
            <person name="Miller S.C."/>
            <person name="Grossmann D."/>
            <person name="Bucher G."/>
        </authorList>
    </citation>
    <scope>NUCLEOTIDE SEQUENCE [LARGE SCALE GENOMIC DNA]</scope>
    <source>
        <strain evidence="16 17">Georgia GA2</strain>
    </source>
</reference>
<evidence type="ECO:0000259" key="15">
    <source>
        <dbReference type="PROSITE" id="PS50015"/>
    </source>
</evidence>
<proteinExistence type="inferred from homology"/>
<accession>A0A139WJI0</accession>
<evidence type="ECO:0000256" key="2">
    <source>
        <dbReference type="ARBA" id="ARBA00008234"/>
    </source>
</evidence>
<evidence type="ECO:0000256" key="1">
    <source>
        <dbReference type="ARBA" id="ARBA00004613"/>
    </source>
</evidence>
<keyword evidence="3" id="KW-0964">Secreted</keyword>
<feature type="binding site" evidence="12">
    <location>
        <position position="261"/>
    </location>
    <ligand>
        <name>Zn(2+)</name>
        <dbReference type="ChEBI" id="CHEBI:29105"/>
        <label>1</label>
    </ligand>
</feature>
<dbReference type="GO" id="GO:0016798">
    <property type="term" value="F:hydrolase activity, acting on glycosyl bonds"/>
    <property type="evidence" value="ECO:0007669"/>
    <property type="project" value="UniProtKB-KW"/>
</dbReference>
<dbReference type="GO" id="GO:0005615">
    <property type="term" value="C:extracellular space"/>
    <property type="evidence" value="ECO:0000318"/>
    <property type="project" value="GO_Central"/>
</dbReference>
<evidence type="ECO:0000256" key="10">
    <source>
        <dbReference type="ARBA" id="ARBA00047268"/>
    </source>
</evidence>
<feature type="binding site" evidence="12">
    <location>
        <position position="444"/>
    </location>
    <ligand>
        <name>Zn(2+)</name>
        <dbReference type="ChEBI" id="CHEBI:29105"/>
        <label>1</label>
    </ligand>
</feature>
<keyword evidence="4 12" id="KW-0479">Metal-binding</keyword>
<dbReference type="SUPFAM" id="SSF56300">
    <property type="entry name" value="Metallo-dependent phosphatases"/>
    <property type="match status" value="1"/>
</dbReference>
<gene>
    <name evidence="16" type="primary">AUGUSTUS-3.0.2_32905</name>
    <name evidence="16" type="ORF">TcasGA2_TC032905</name>
</gene>
<dbReference type="InterPro" id="IPR041805">
    <property type="entry name" value="ASMase/PPN1_MPP"/>
</dbReference>
<feature type="signal peptide" evidence="14">
    <location>
        <begin position="1"/>
        <end position="18"/>
    </location>
</feature>
<dbReference type="GO" id="GO:0005764">
    <property type="term" value="C:lysosome"/>
    <property type="evidence" value="ECO:0000318"/>
    <property type="project" value="GO_Central"/>
</dbReference>
<organism evidence="16 17">
    <name type="scientific">Tribolium castaneum</name>
    <name type="common">Red flour beetle</name>
    <dbReference type="NCBI Taxonomy" id="7070"/>
    <lineage>
        <taxon>Eukaryota</taxon>
        <taxon>Metazoa</taxon>
        <taxon>Ecdysozoa</taxon>
        <taxon>Arthropoda</taxon>
        <taxon>Hexapoda</taxon>
        <taxon>Insecta</taxon>
        <taxon>Pterygota</taxon>
        <taxon>Neoptera</taxon>
        <taxon>Endopterygota</taxon>
        <taxon>Coleoptera</taxon>
        <taxon>Polyphaga</taxon>
        <taxon>Cucujiformia</taxon>
        <taxon>Tenebrionidae</taxon>
        <taxon>Tenebrionidae incertae sedis</taxon>
        <taxon>Tribolium</taxon>
    </lineage>
</organism>
<protein>
    <recommendedName>
        <fullName evidence="11">Sphingomyelin phosphodiesterase</fullName>
        <ecNumber evidence="11">3.1.4.12</ecNumber>
    </recommendedName>
</protein>
<feature type="domain" description="Saposin B-type" evidence="15">
    <location>
        <begin position="71"/>
        <end position="157"/>
    </location>
</feature>
<comment type="function">
    <text evidence="11">Converts sphingomyelin to ceramide.</text>
</comment>
<dbReference type="PANTHER" id="PTHR10340">
    <property type="entry name" value="SPHINGOMYELIN PHOSPHODIESTERASE"/>
    <property type="match status" value="1"/>
</dbReference>
<dbReference type="GO" id="GO:0006685">
    <property type="term" value="P:sphingomyelin catabolic process"/>
    <property type="evidence" value="ECO:0000318"/>
    <property type="project" value="GO_Central"/>
</dbReference>
<dbReference type="InterPro" id="IPR029052">
    <property type="entry name" value="Metallo-depent_PP-like"/>
</dbReference>
<dbReference type="OrthoDB" id="282973at2759"/>
<evidence type="ECO:0000256" key="6">
    <source>
        <dbReference type="ARBA" id="ARBA00022801"/>
    </source>
</evidence>
<dbReference type="GO" id="GO:0061750">
    <property type="term" value="F:acid sphingomyelin phosphodiesterase activity"/>
    <property type="evidence" value="ECO:0000318"/>
    <property type="project" value="GO_Central"/>
</dbReference>
<dbReference type="FunFam" id="3.60.21.10:FF:000092">
    <property type="entry name" value="Sphingomyelin phosphodiesterase"/>
    <property type="match status" value="1"/>
</dbReference>
<comment type="catalytic activity">
    <reaction evidence="10">
        <text>a sphingomyelin + H2O = phosphocholine + an N-acylsphing-4-enine + H(+)</text>
        <dbReference type="Rhea" id="RHEA:19253"/>
        <dbReference type="ChEBI" id="CHEBI:15377"/>
        <dbReference type="ChEBI" id="CHEBI:15378"/>
        <dbReference type="ChEBI" id="CHEBI:17636"/>
        <dbReference type="ChEBI" id="CHEBI:52639"/>
        <dbReference type="ChEBI" id="CHEBI:295975"/>
        <dbReference type="EC" id="3.1.4.12"/>
    </reaction>
    <physiologicalReaction direction="left-to-right" evidence="10">
        <dbReference type="Rhea" id="RHEA:19254"/>
    </physiologicalReaction>
</comment>
<evidence type="ECO:0000256" key="7">
    <source>
        <dbReference type="ARBA" id="ARBA00022833"/>
    </source>
</evidence>
<dbReference type="InterPro" id="IPR004843">
    <property type="entry name" value="Calcineurin-like_PHP"/>
</dbReference>
<dbReference type="Pfam" id="PF19272">
    <property type="entry name" value="ASMase_C"/>
    <property type="match status" value="1"/>
</dbReference>
<dbReference type="EC" id="3.1.4.12" evidence="11"/>
<evidence type="ECO:0000256" key="12">
    <source>
        <dbReference type="PIRSR" id="PIRSR000948-1"/>
    </source>
</evidence>
<dbReference type="Gene3D" id="3.60.21.10">
    <property type="match status" value="2"/>
</dbReference>
<evidence type="ECO:0000256" key="14">
    <source>
        <dbReference type="SAM" id="SignalP"/>
    </source>
</evidence>
<dbReference type="EMBL" id="KQ971338">
    <property type="protein sequence ID" value="KYB28198.1"/>
    <property type="molecule type" value="Genomic_DNA"/>
</dbReference>
<keyword evidence="11" id="KW-0326">Glycosidase</keyword>
<dbReference type="GO" id="GO:0016020">
    <property type="term" value="C:membrane"/>
    <property type="evidence" value="ECO:0007669"/>
    <property type="project" value="GOC"/>
</dbReference>
<dbReference type="PANTHER" id="PTHR10340:SF29">
    <property type="entry name" value="SPHINGOMYELIN PHOSPHODIESTERASE"/>
    <property type="match status" value="1"/>
</dbReference>
<keyword evidence="7 12" id="KW-0862">Zinc</keyword>
<evidence type="ECO:0000256" key="9">
    <source>
        <dbReference type="ARBA" id="ARBA00023180"/>
    </source>
</evidence>
<keyword evidence="5 14" id="KW-0732">Signal</keyword>
<dbReference type="GO" id="GO:0046872">
    <property type="term" value="F:metal ion binding"/>
    <property type="evidence" value="ECO:0007669"/>
    <property type="project" value="UniProtKB-KW"/>
</dbReference>
<feature type="binding site" evidence="12">
    <location>
        <position position="192"/>
    </location>
    <ligand>
        <name>Zn(2+)</name>
        <dbReference type="ChEBI" id="CHEBI:29105"/>
        <label>1</label>
    </ligand>
</feature>
<sequence length="602" mass="68827">MALLSLIYLLVFVSFTSPIDIETPEGLELVAEGLNEFFTTGREPDYLRETLQNNQLRNIFRDNVVENEDVNSKTCFFCHVIVNLLIEQRRLNASRELLATEGGYLCVNLAVENERVCKGAIERHIDILLYIVDNTPDLDSTRVCGSVLQSIGCSSGNNFNWSIQLPSGGSPFTPKSYDKKQSFKILHLSDFHFDPDYTPGGNEDCGEPICCQSDQGKPNSSETTCGYWSSYKEADTSWKLVKETVKQINTHQFDYLYYTGDIISHRVWETSIERNTKSLSQIYSYMKKKFNVPVFPVLGNHEPNPLDQWPPLDVQDEIISNRWLFELVAKLWSPLVGEDISETVLKGGYYTVSPKAGFRIIAINSNPCYSYNWWLVLNDVDPYGQLQWLADTLLEAEKNDERVHILSHVPSGTSECLSVWAREYSKIVERFANTIAGQFVGHTHQDEFYVYYNCSDDTQAVGAAFNGAAVTPWIESNPSYKIFDVDSKSFNLLDYEEWTFNLTLANSQPSAPLEWYKLYRFTEAYEVDNLSPTEVNKLLYKMAENHALLDDYYKYRYRNGDPGVEKGCDDSCKKKSLCKIATTITGDDTQCRRFTELYDRGQ</sequence>
<comment type="subcellular location">
    <subcellularLocation>
        <location evidence="1">Secreted</location>
    </subcellularLocation>
</comment>
<dbReference type="FunCoup" id="A0A139WJI0">
    <property type="interactions" value="29"/>
</dbReference>
<evidence type="ECO:0000256" key="3">
    <source>
        <dbReference type="ARBA" id="ARBA00022525"/>
    </source>
</evidence>